<evidence type="ECO:0008006" key="3">
    <source>
        <dbReference type="Google" id="ProtNLM"/>
    </source>
</evidence>
<proteinExistence type="predicted"/>
<sequence length="398" mass="46223">MRNQYGRWNGNRWLTMFRSKSLRSKPLPKSFPEQTYNLDTDVLQELITTDDLHPEQIYDRRDRREHVTAAHRRQFEMNIPKDDPYYYLGNSVIDGGIDLRYLSLKRERAQKSFLMNMDFGVRYRPYHRHLNLVYESRFLGSPDDQSPEESLNRQTLRSLYILFDDLPYNTFLQYGYFLPLFGNYTSDHTSLPQQMFSSAITGSPQGAYGISFKALSLGTAPNVPFANVHGFSQVKDGDQIYRHKGYALNIGLRFVTLGGTVNYSFWRSDLEHANGDESDLAMHSLNLAMQLGFNRVYLSFEGLVIEKDSSFEFIRISLQNYQARVRLWRESYLELDYSQANGGADLQPGKTTQVSHGLRAFLLPGVDWSLKVVHDRFEGESQPVIYERTLLSHIHLYL</sequence>
<dbReference type="EMBL" id="FWZT01000004">
    <property type="protein sequence ID" value="SMF07088.1"/>
    <property type="molecule type" value="Genomic_DNA"/>
</dbReference>
<dbReference type="AlphaFoldDB" id="A0A1Y6BEK8"/>
<dbReference type="STRING" id="1513793.SAMN06296036_104190"/>
<gene>
    <name evidence="1" type="ORF">SAMN06296036_104190</name>
</gene>
<keyword evidence="2" id="KW-1185">Reference proteome</keyword>
<dbReference type="Proteomes" id="UP000192907">
    <property type="component" value="Unassembled WGS sequence"/>
</dbReference>
<name>A0A1Y6BEK8_9BACT</name>
<evidence type="ECO:0000313" key="1">
    <source>
        <dbReference type="EMBL" id="SMF07088.1"/>
    </source>
</evidence>
<protein>
    <recommendedName>
        <fullName evidence="3">Porin</fullName>
    </recommendedName>
</protein>
<organism evidence="1 2">
    <name type="scientific">Pseudobacteriovorax antillogorgiicola</name>
    <dbReference type="NCBI Taxonomy" id="1513793"/>
    <lineage>
        <taxon>Bacteria</taxon>
        <taxon>Pseudomonadati</taxon>
        <taxon>Bdellovibrionota</taxon>
        <taxon>Oligoflexia</taxon>
        <taxon>Oligoflexales</taxon>
        <taxon>Pseudobacteriovoracaceae</taxon>
        <taxon>Pseudobacteriovorax</taxon>
    </lineage>
</organism>
<evidence type="ECO:0000313" key="2">
    <source>
        <dbReference type="Proteomes" id="UP000192907"/>
    </source>
</evidence>
<reference evidence="2" key="1">
    <citation type="submission" date="2017-04" db="EMBL/GenBank/DDBJ databases">
        <authorList>
            <person name="Varghese N."/>
            <person name="Submissions S."/>
        </authorList>
    </citation>
    <scope>NUCLEOTIDE SEQUENCE [LARGE SCALE GENOMIC DNA]</scope>
    <source>
        <strain evidence="2">RKEM611</strain>
    </source>
</reference>
<accession>A0A1Y6BEK8</accession>
<dbReference type="RefSeq" id="WP_132316684.1">
    <property type="nucleotide sequence ID" value="NZ_FWZT01000004.1"/>
</dbReference>